<dbReference type="AlphaFoldDB" id="A0A0P0Z311"/>
<dbReference type="InterPro" id="IPR029044">
    <property type="entry name" value="Nucleotide-diphossugar_trans"/>
</dbReference>
<evidence type="ECO:0000259" key="1">
    <source>
        <dbReference type="Pfam" id="PF00535"/>
    </source>
</evidence>
<proteinExistence type="predicted"/>
<dbReference type="Pfam" id="PF00535">
    <property type="entry name" value="Glycos_transf_2"/>
    <property type="match status" value="1"/>
</dbReference>
<keyword evidence="2" id="KW-0808">Transferase</keyword>
<accession>A0A0P0Z311</accession>
<reference evidence="2" key="1">
    <citation type="journal article" date="2015" name="Proc. Natl. Acad. Sci. U.S.A.">
        <title>Bacterial clade with the ribosomal RNA operon on a small plasmid rather than the chromosome.</title>
        <authorList>
            <person name="Anda M."/>
            <person name="Ohtsubo Y."/>
            <person name="Okubo T."/>
            <person name="Sugawara M."/>
            <person name="Nagata Y."/>
            <person name="Tsuda M."/>
            <person name="Minamisawa K."/>
            <person name="Mitsui H."/>
        </authorList>
    </citation>
    <scope>NUCLEOTIDE SEQUENCE</scope>
    <source>
        <strain evidence="2">JCM 14755</strain>
    </source>
</reference>
<evidence type="ECO:0000313" key="2">
    <source>
        <dbReference type="EMBL" id="BAT28256.1"/>
    </source>
</evidence>
<dbReference type="InterPro" id="IPR001173">
    <property type="entry name" value="Glyco_trans_2-like"/>
</dbReference>
<dbReference type="GO" id="GO:0016740">
    <property type="term" value="F:transferase activity"/>
    <property type="evidence" value="ECO:0007669"/>
    <property type="project" value="UniProtKB-KW"/>
</dbReference>
<organism evidence="2">
    <name type="scientific">Aureimonas frigidaquae</name>
    <dbReference type="NCBI Taxonomy" id="424757"/>
    <lineage>
        <taxon>Bacteria</taxon>
        <taxon>Pseudomonadati</taxon>
        <taxon>Pseudomonadota</taxon>
        <taxon>Alphaproteobacteria</taxon>
        <taxon>Hyphomicrobiales</taxon>
        <taxon>Aurantimonadaceae</taxon>
        <taxon>Aureimonas</taxon>
    </lineage>
</organism>
<protein>
    <submittedName>
        <fullName evidence="2">Putative glycosyltransferase</fullName>
    </submittedName>
</protein>
<dbReference type="RefSeq" id="WP_062226268.1">
    <property type="nucleotide sequence ID" value="NZ_BBWR01000002.1"/>
</dbReference>
<dbReference type="PANTHER" id="PTHR43179">
    <property type="entry name" value="RHAMNOSYLTRANSFERASE WBBL"/>
    <property type="match status" value="1"/>
</dbReference>
<dbReference type="PANTHER" id="PTHR43179:SF7">
    <property type="entry name" value="RHAMNOSYLTRANSFERASE WBBL"/>
    <property type="match status" value="1"/>
</dbReference>
<dbReference type="Gene3D" id="3.90.550.10">
    <property type="entry name" value="Spore Coat Polysaccharide Biosynthesis Protein SpsA, Chain A"/>
    <property type="match status" value="1"/>
</dbReference>
<dbReference type="CDD" id="cd04186">
    <property type="entry name" value="GT_2_like_c"/>
    <property type="match status" value="1"/>
</dbReference>
<dbReference type="OrthoDB" id="9771846at2"/>
<dbReference type="SUPFAM" id="SSF53448">
    <property type="entry name" value="Nucleotide-diphospho-sugar transferases"/>
    <property type="match status" value="1"/>
</dbReference>
<feature type="domain" description="Glycosyltransferase 2-like" evidence="1">
    <location>
        <begin position="5"/>
        <end position="136"/>
    </location>
</feature>
<name>A0A0P0Z311_9HYPH</name>
<sequence length="322" mass="36043">MKLDIVIVNYRTPDMVLDAVDSLVGDPTLPDGTRLLVVDGASGDDSADRLATGIAARDAGERVRFLPLTVNGGFAYGNNRGIEFLEADGTIADYILLLNPDTVARQGAVAALAAFMEAHPRAGIAGSRLEDPDGTAQACAFRFPNPLGEFESEIRLRAASRLLSRWTYVPQVNDAPIRVDWVSGASFIIRRDMARQIGMMSEDYFLYYEEVDYCLRAARAGWECWHVPQSRVVHLVGQSTNVTRKDTRLPRRPAYWFESRRRYFLSNHGRSYAVMADLAWVAGFGLRRVRKAIRPGDDVPPRLFRDFLSHSAIRRRHGALSR</sequence>
<dbReference type="EMBL" id="LC066377">
    <property type="protein sequence ID" value="BAT28256.1"/>
    <property type="molecule type" value="Genomic_DNA"/>
</dbReference>